<keyword evidence="3" id="KW-1185">Reference proteome</keyword>
<dbReference type="Pfam" id="PF09804">
    <property type="entry name" value="DENND11"/>
    <property type="match status" value="1"/>
</dbReference>
<protein>
    <recommendedName>
        <fullName evidence="1">DUF4484 domain-containing protein</fullName>
    </recommendedName>
</protein>
<feature type="domain" description="DUF4484" evidence="1">
    <location>
        <begin position="396"/>
        <end position="547"/>
    </location>
</feature>
<sequence>MSYTPSNVIALFLTEFDVKSGYKLIWTKSTIPSFDFSGLDYKVLPSGIHEYNQSTVLISHKFDNQLYYGLSRFRQYIIGDDSDDRNNVKMYSLGLLCDPGSSGSGGSSGRWKPNEFINNGWEFVDVLDRKLLKYIQGMKYNEVDIFEKLFDELTNSNNLLNVPGSSGIPNVNNHLLTKLPQLFKTLGPLVFVLYKQSLLRRKILFFNQHHIFKDNQDLLPDDEYDSLLNVSAFCYLISLLSIIPKDIETVANTNTLTYSQPIYNIGLHDLSDNELLTQQATIATTNDDILKNHNIYDIGVMIDDKVSIFPQQHSNDIEQYKIRATTRDYHKFKLIYQDLPLTNKKFKFTNHTNISTDDLNSITTTNSSTIRDFGDSLLVKPDHPMGEPTWWKTDAIEPISWRESIWSAFSWFATAGYQTDESLSGTTTATAGDKLSLIDEDPRHTSLDKVDLLDLINIVGYFHKLTKKWFYLINEIVLEVLEEQVPQGETIEENTLLTSVGIELTYQDIVDMELDPYSQQDLDFVKEFVLLYWGAIVDEVEIGIGLNSICC</sequence>
<dbReference type="OrthoDB" id="2152680at2759"/>
<dbReference type="EMBL" id="JAGSYN010000217">
    <property type="protein sequence ID" value="KAG7661570.1"/>
    <property type="molecule type" value="Genomic_DNA"/>
</dbReference>
<name>A0A8J5QPK8_9ASCO</name>
<evidence type="ECO:0000259" key="1">
    <source>
        <dbReference type="Pfam" id="PF14831"/>
    </source>
</evidence>
<organism evidence="2 3">
    <name type="scientific">[Candida] subhashii</name>
    <dbReference type="NCBI Taxonomy" id="561895"/>
    <lineage>
        <taxon>Eukaryota</taxon>
        <taxon>Fungi</taxon>
        <taxon>Dikarya</taxon>
        <taxon>Ascomycota</taxon>
        <taxon>Saccharomycotina</taxon>
        <taxon>Pichiomycetes</taxon>
        <taxon>Debaryomycetaceae</taxon>
        <taxon>Spathaspora</taxon>
    </lineage>
</organism>
<dbReference type="InterPro" id="IPR053056">
    <property type="entry name" value="Lipid_Metab_Assoc_Protein"/>
</dbReference>
<dbReference type="RefSeq" id="XP_049261803.1">
    <property type="nucleotide sequence ID" value="XM_049408950.1"/>
</dbReference>
<dbReference type="Proteomes" id="UP000694255">
    <property type="component" value="Unassembled WGS sequence"/>
</dbReference>
<dbReference type="PANTHER" id="PTHR28153">
    <property type="entry name" value="PROTEIN, PUTATIVE-RELATED"/>
    <property type="match status" value="1"/>
</dbReference>
<dbReference type="AlphaFoldDB" id="A0A8J5QPK8"/>
<dbReference type="InterPro" id="IPR018626">
    <property type="entry name" value="LCHN/Anr2"/>
</dbReference>
<comment type="caution">
    <text evidence="2">The sequence shown here is derived from an EMBL/GenBank/DDBJ whole genome shotgun (WGS) entry which is preliminary data.</text>
</comment>
<proteinExistence type="predicted"/>
<dbReference type="InterPro" id="IPR028115">
    <property type="entry name" value="DUF4484"/>
</dbReference>
<dbReference type="PANTHER" id="PTHR28153:SF1">
    <property type="entry name" value="DUF4484 DOMAIN-CONTAINING PROTEIN"/>
    <property type="match status" value="1"/>
</dbReference>
<evidence type="ECO:0000313" key="3">
    <source>
        <dbReference type="Proteomes" id="UP000694255"/>
    </source>
</evidence>
<dbReference type="GeneID" id="73471739"/>
<evidence type="ECO:0000313" key="2">
    <source>
        <dbReference type="EMBL" id="KAG7661570.1"/>
    </source>
</evidence>
<accession>A0A8J5QPK8</accession>
<gene>
    <name evidence="2" type="ORF">J8A68_004939</name>
</gene>
<dbReference type="Pfam" id="PF14831">
    <property type="entry name" value="DUF4484"/>
    <property type="match status" value="1"/>
</dbReference>
<dbReference type="GO" id="GO:0005811">
    <property type="term" value="C:lipid droplet"/>
    <property type="evidence" value="ECO:0007669"/>
    <property type="project" value="TreeGrafter"/>
</dbReference>
<reference evidence="2 3" key="1">
    <citation type="journal article" date="2021" name="DNA Res.">
        <title>Genome analysis of Candida subhashii reveals its hybrid nature and dual mitochondrial genome conformations.</title>
        <authorList>
            <person name="Mixao V."/>
            <person name="Hegedusova E."/>
            <person name="Saus E."/>
            <person name="Pryszcz L.P."/>
            <person name="Cillingova A."/>
            <person name="Nosek J."/>
            <person name="Gabaldon T."/>
        </authorList>
    </citation>
    <scope>NUCLEOTIDE SEQUENCE [LARGE SCALE GENOMIC DNA]</scope>
    <source>
        <strain evidence="2 3">CBS 10753</strain>
    </source>
</reference>